<dbReference type="SUPFAM" id="SSF52540">
    <property type="entry name" value="P-loop containing nucleoside triphosphate hydrolases"/>
    <property type="match status" value="1"/>
</dbReference>
<evidence type="ECO:0000256" key="2">
    <source>
        <dbReference type="ARBA" id="ARBA00005417"/>
    </source>
</evidence>
<dbReference type="Pfam" id="PF08352">
    <property type="entry name" value="oligo_HPY"/>
    <property type="match status" value="1"/>
</dbReference>
<dbReference type="EC" id="7.2.2.11" evidence="13"/>
<dbReference type="PANTHER" id="PTHR43297:SF13">
    <property type="entry name" value="NICKEL ABC TRANSPORTER, ATP-BINDING PROTEIN"/>
    <property type="match status" value="1"/>
</dbReference>
<keyword evidence="8" id="KW-1278">Translocase</keyword>
<dbReference type="GO" id="GO:0005886">
    <property type="term" value="C:plasma membrane"/>
    <property type="evidence" value="ECO:0007669"/>
    <property type="project" value="UniProtKB-SubCell"/>
</dbReference>
<keyword evidence="7" id="KW-0067">ATP-binding</keyword>
<evidence type="ECO:0000256" key="1">
    <source>
        <dbReference type="ARBA" id="ARBA00004202"/>
    </source>
</evidence>
<keyword evidence="9" id="KW-0406">Ion transport</keyword>
<dbReference type="HOGENOM" id="CLU_000604_1_23_9"/>
<dbReference type="PROSITE" id="PS00211">
    <property type="entry name" value="ABC_TRANSPORTER_1"/>
    <property type="match status" value="1"/>
</dbReference>
<evidence type="ECO:0000313" key="17">
    <source>
        <dbReference type="EMBL" id="AEW05518.1"/>
    </source>
</evidence>
<dbReference type="Gene3D" id="3.40.50.300">
    <property type="entry name" value="P-loop containing nucleotide triphosphate hydrolases"/>
    <property type="match status" value="1"/>
</dbReference>
<dbReference type="FunFam" id="3.40.50.300:FF:000016">
    <property type="entry name" value="Oligopeptide ABC transporter ATP-binding component"/>
    <property type="match status" value="1"/>
</dbReference>
<dbReference type="CDD" id="cd03257">
    <property type="entry name" value="ABC_NikE_OppD_transporters"/>
    <property type="match status" value="1"/>
</dbReference>
<dbReference type="AlphaFoldDB" id="G8TSA6"/>
<evidence type="ECO:0000256" key="11">
    <source>
        <dbReference type="ARBA" id="ARBA00023136"/>
    </source>
</evidence>
<dbReference type="PATRIC" id="fig|679936.5.peg.2090"/>
<evidence type="ECO:0000256" key="14">
    <source>
        <dbReference type="ARBA" id="ARBA00044143"/>
    </source>
</evidence>
<dbReference type="NCBIfam" id="TIGR01727">
    <property type="entry name" value="oligo_HPY"/>
    <property type="match status" value="1"/>
</dbReference>
<evidence type="ECO:0000256" key="13">
    <source>
        <dbReference type="ARBA" id="ARBA00039098"/>
    </source>
</evidence>
<evidence type="ECO:0000256" key="5">
    <source>
        <dbReference type="ARBA" id="ARBA00022596"/>
    </source>
</evidence>
<sequence length="331" mass="36510">MTYPLELQQLRVFYRTRDGEVAALRNVSLSINAGEIVGLVGESGSGKSTLGLAVMRLLKPSAARVTGSVHVGGQDLYSLTDDALRLTRWRHIAMVFQSSMNALNPVLSVESHFRDTFLAHDPTMRKSAIQTKTAELLELVRLNPAVAHNYPHELSGGMRQRVVIALALALNPSVLILDEPTTALDVVVQRAILDQIRHIQQQRRLAVLFITHDFMLVSSLADRIAVLYAGELMEVTAEVTGDTALHHPYTKGLMRAAPRLLGTRVTIESIPGEPPDMRTLPPGCPFYDRCSQRLPRCQKTPLPPRTGETFIRCHLVDDSITVHHDIGGDPS</sequence>
<keyword evidence="10" id="KW-0921">Nickel transport</keyword>
<dbReference type="InterPro" id="IPR013563">
    <property type="entry name" value="Oligopep_ABC_C"/>
</dbReference>
<accession>G8TSA6</accession>
<dbReference type="PANTHER" id="PTHR43297">
    <property type="entry name" value="OLIGOPEPTIDE TRANSPORT ATP-BINDING PROTEIN APPD"/>
    <property type="match status" value="1"/>
</dbReference>
<evidence type="ECO:0000256" key="4">
    <source>
        <dbReference type="ARBA" id="ARBA00022475"/>
    </source>
</evidence>
<dbReference type="PROSITE" id="PS50893">
    <property type="entry name" value="ABC_TRANSPORTER_2"/>
    <property type="match status" value="1"/>
</dbReference>
<dbReference type="Pfam" id="PF00005">
    <property type="entry name" value="ABC_tran"/>
    <property type="match status" value="1"/>
</dbReference>
<comment type="catalytic activity">
    <reaction evidence="15">
        <text>Ni(2+)(out) + ATP + H2O = Ni(2+)(in) + ADP + phosphate + H(+)</text>
        <dbReference type="Rhea" id="RHEA:15557"/>
        <dbReference type="ChEBI" id="CHEBI:15377"/>
        <dbReference type="ChEBI" id="CHEBI:15378"/>
        <dbReference type="ChEBI" id="CHEBI:30616"/>
        <dbReference type="ChEBI" id="CHEBI:43474"/>
        <dbReference type="ChEBI" id="CHEBI:49786"/>
        <dbReference type="ChEBI" id="CHEBI:456216"/>
        <dbReference type="EC" id="7.2.2.11"/>
    </reaction>
    <physiologicalReaction direction="left-to-right" evidence="15">
        <dbReference type="Rhea" id="RHEA:15558"/>
    </physiologicalReaction>
</comment>
<reference evidence="17 18" key="2">
    <citation type="journal article" date="2012" name="Stand. Genomic Sci.">
        <title>Complete genome sequence of the moderately thermophilic mineral-sulfide-oxidizing firmicute Sulfobacillus acidophilus type strain (NAL(T)).</title>
        <authorList>
            <person name="Anderson I."/>
            <person name="Chertkov O."/>
            <person name="Chen A."/>
            <person name="Saunders E."/>
            <person name="Lapidus A."/>
            <person name="Nolan M."/>
            <person name="Lucas S."/>
            <person name="Hammon N."/>
            <person name="Deshpande S."/>
            <person name="Cheng J.F."/>
            <person name="Han C."/>
            <person name="Tapia R."/>
            <person name="Goodwin L.A."/>
            <person name="Pitluck S."/>
            <person name="Liolios K."/>
            <person name="Pagani I."/>
            <person name="Ivanova N."/>
            <person name="Mikhailova N."/>
            <person name="Pati A."/>
            <person name="Palaniappan K."/>
            <person name="Land M."/>
            <person name="Pan C."/>
            <person name="Rohde M."/>
            <person name="Pukall R."/>
            <person name="Goker M."/>
            <person name="Detter J.C."/>
            <person name="Woyke T."/>
            <person name="Bristow J."/>
            <person name="Eisen J.A."/>
            <person name="Markowitz V."/>
            <person name="Hugenholtz P."/>
            <person name="Kyrpides N.C."/>
            <person name="Klenk H.P."/>
            <person name="Mavromatis K."/>
        </authorList>
    </citation>
    <scope>NUCLEOTIDE SEQUENCE [LARGE SCALE GENOMIC DNA]</scope>
    <source>
        <strain evidence="18">ATCC 700253 / DSM 10332 / NAL</strain>
    </source>
</reference>
<evidence type="ECO:0000313" key="18">
    <source>
        <dbReference type="Proteomes" id="UP000005439"/>
    </source>
</evidence>
<keyword evidence="5" id="KW-0533">Nickel</keyword>
<keyword evidence="17" id="KW-0378">Hydrolase</keyword>
<dbReference type="STRING" id="679936.Sulac_2028"/>
<keyword evidence="6" id="KW-0547">Nucleotide-binding</keyword>
<organism evidence="17 18">
    <name type="scientific">Sulfobacillus acidophilus (strain ATCC 700253 / DSM 10332 / NAL)</name>
    <dbReference type="NCBI Taxonomy" id="679936"/>
    <lineage>
        <taxon>Bacteria</taxon>
        <taxon>Bacillati</taxon>
        <taxon>Bacillota</taxon>
        <taxon>Clostridia</taxon>
        <taxon>Eubacteriales</taxon>
        <taxon>Clostridiales Family XVII. Incertae Sedis</taxon>
        <taxon>Sulfobacillus</taxon>
    </lineage>
</organism>
<dbReference type="InterPro" id="IPR003593">
    <property type="entry name" value="AAA+_ATPase"/>
</dbReference>
<gene>
    <name evidence="17" type="ordered locus">Sulac_2028</name>
</gene>
<dbReference type="GO" id="GO:0015833">
    <property type="term" value="P:peptide transport"/>
    <property type="evidence" value="ECO:0007669"/>
    <property type="project" value="InterPro"/>
</dbReference>
<dbReference type="InterPro" id="IPR003439">
    <property type="entry name" value="ABC_transporter-like_ATP-bd"/>
</dbReference>
<evidence type="ECO:0000259" key="16">
    <source>
        <dbReference type="PROSITE" id="PS50893"/>
    </source>
</evidence>
<keyword evidence="18" id="KW-1185">Reference proteome</keyword>
<dbReference type="EMBL" id="CP003179">
    <property type="protein sequence ID" value="AEW05518.1"/>
    <property type="molecule type" value="Genomic_DNA"/>
</dbReference>
<dbReference type="GO" id="GO:0005524">
    <property type="term" value="F:ATP binding"/>
    <property type="evidence" value="ECO:0007669"/>
    <property type="project" value="UniProtKB-KW"/>
</dbReference>
<evidence type="ECO:0000256" key="10">
    <source>
        <dbReference type="ARBA" id="ARBA00023112"/>
    </source>
</evidence>
<dbReference type="Proteomes" id="UP000005439">
    <property type="component" value="Chromosome"/>
</dbReference>
<evidence type="ECO:0000256" key="15">
    <source>
        <dbReference type="ARBA" id="ARBA00048610"/>
    </source>
</evidence>
<dbReference type="KEGG" id="sap:Sulac_2028"/>
<keyword evidence="3" id="KW-0813">Transport</keyword>
<feature type="domain" description="ABC transporter" evidence="16">
    <location>
        <begin position="7"/>
        <end position="254"/>
    </location>
</feature>
<comment type="similarity">
    <text evidence="2">Belongs to the ABC transporter superfamily.</text>
</comment>
<dbReference type="InterPro" id="IPR017871">
    <property type="entry name" value="ABC_transporter-like_CS"/>
</dbReference>
<evidence type="ECO:0000256" key="9">
    <source>
        <dbReference type="ARBA" id="ARBA00023065"/>
    </source>
</evidence>
<comment type="subunit">
    <text evidence="12">The complex is composed of two ATP-binding proteins (NikD and NikE), two transmembrane proteins (NikB and NikC) and a solute-binding protein (NikA).</text>
</comment>
<reference evidence="18" key="1">
    <citation type="submission" date="2011-12" db="EMBL/GenBank/DDBJ databases">
        <title>The complete genome of chromosome of Sulfobacillus acidophilus DSM 10332.</title>
        <authorList>
            <person name="Lucas S."/>
            <person name="Han J."/>
            <person name="Lapidus A."/>
            <person name="Bruce D."/>
            <person name="Goodwin L."/>
            <person name="Pitluck S."/>
            <person name="Peters L."/>
            <person name="Kyrpides N."/>
            <person name="Mavromatis K."/>
            <person name="Ivanova N."/>
            <person name="Mikhailova N."/>
            <person name="Chertkov O."/>
            <person name="Saunders E."/>
            <person name="Detter J.C."/>
            <person name="Tapia R."/>
            <person name="Han C."/>
            <person name="Land M."/>
            <person name="Hauser L."/>
            <person name="Markowitz V."/>
            <person name="Cheng J.-F."/>
            <person name="Hugenholtz P."/>
            <person name="Woyke T."/>
            <person name="Wu D."/>
            <person name="Pukall R."/>
            <person name="Gehrich-Schroeter G."/>
            <person name="Schneider S."/>
            <person name="Klenk H.-P."/>
            <person name="Eisen J.A."/>
        </authorList>
    </citation>
    <scope>NUCLEOTIDE SEQUENCE [LARGE SCALE GENOMIC DNA]</scope>
    <source>
        <strain evidence="18">ATCC 700253 / DSM 10332 / NAL</strain>
    </source>
</reference>
<dbReference type="SMART" id="SM00382">
    <property type="entry name" value="AAA"/>
    <property type="match status" value="1"/>
</dbReference>
<evidence type="ECO:0000256" key="3">
    <source>
        <dbReference type="ARBA" id="ARBA00022448"/>
    </source>
</evidence>
<comment type="subcellular location">
    <subcellularLocation>
        <location evidence="1">Cell membrane</location>
        <topology evidence="1">Peripheral membrane protein</topology>
    </subcellularLocation>
</comment>
<evidence type="ECO:0000256" key="6">
    <source>
        <dbReference type="ARBA" id="ARBA00022741"/>
    </source>
</evidence>
<keyword evidence="11" id="KW-0472">Membrane</keyword>
<dbReference type="GO" id="GO:0015413">
    <property type="term" value="F:ABC-type nickel transporter activity"/>
    <property type="evidence" value="ECO:0007669"/>
    <property type="project" value="UniProtKB-EC"/>
</dbReference>
<proteinExistence type="inferred from homology"/>
<evidence type="ECO:0000256" key="12">
    <source>
        <dbReference type="ARBA" id="ARBA00038669"/>
    </source>
</evidence>
<evidence type="ECO:0000256" key="8">
    <source>
        <dbReference type="ARBA" id="ARBA00022967"/>
    </source>
</evidence>
<protein>
    <recommendedName>
        <fullName evidence="14">Nickel import system ATP-binding protein NikD</fullName>
        <ecNumber evidence="13">7.2.2.11</ecNumber>
    </recommendedName>
</protein>
<evidence type="ECO:0000256" key="7">
    <source>
        <dbReference type="ARBA" id="ARBA00022840"/>
    </source>
</evidence>
<keyword evidence="4" id="KW-1003">Cell membrane</keyword>
<dbReference type="InterPro" id="IPR027417">
    <property type="entry name" value="P-loop_NTPase"/>
</dbReference>
<name>G8TSA6_SULAD</name>
<dbReference type="GO" id="GO:0016887">
    <property type="term" value="F:ATP hydrolysis activity"/>
    <property type="evidence" value="ECO:0007669"/>
    <property type="project" value="InterPro"/>
</dbReference>
<dbReference type="InterPro" id="IPR050388">
    <property type="entry name" value="ABC_Ni/Peptide_Import"/>
</dbReference>